<dbReference type="InterPro" id="IPR009072">
    <property type="entry name" value="Histone-fold"/>
</dbReference>
<dbReference type="GO" id="GO:0046982">
    <property type="term" value="F:protein heterodimerization activity"/>
    <property type="evidence" value="ECO:0007669"/>
    <property type="project" value="InterPro"/>
</dbReference>
<organism evidence="4 5">
    <name type="scientific">Prymnesium parvum</name>
    <name type="common">Toxic golden alga</name>
    <dbReference type="NCBI Taxonomy" id="97485"/>
    <lineage>
        <taxon>Eukaryota</taxon>
        <taxon>Haptista</taxon>
        <taxon>Haptophyta</taxon>
        <taxon>Prymnesiophyceae</taxon>
        <taxon>Prymnesiales</taxon>
        <taxon>Prymnesiaceae</taxon>
        <taxon>Prymnesium</taxon>
    </lineage>
</organism>
<dbReference type="Gene3D" id="1.10.20.10">
    <property type="entry name" value="Histone, subunit A"/>
    <property type="match status" value="1"/>
</dbReference>
<dbReference type="PANTHER" id="PTHR10252">
    <property type="entry name" value="HISTONE-LIKE TRANSCRIPTION FACTOR CCAAT-RELATED"/>
    <property type="match status" value="1"/>
</dbReference>
<name>A0AB34IK89_PRYPA</name>
<dbReference type="EMBL" id="JBGBPQ010000024">
    <property type="protein sequence ID" value="KAL1499904.1"/>
    <property type="molecule type" value="Genomic_DNA"/>
</dbReference>
<comment type="subcellular location">
    <subcellularLocation>
        <location evidence="1">Nucleus</location>
    </subcellularLocation>
</comment>
<dbReference type="InterPro" id="IPR003958">
    <property type="entry name" value="CBFA_NFYB_domain"/>
</dbReference>
<comment type="caution">
    <text evidence="4">The sequence shown here is derived from an EMBL/GenBank/DDBJ whole genome shotgun (WGS) entry which is preliminary data.</text>
</comment>
<feature type="domain" description="Transcription factor CBF/NF-Y/archaeal histone" evidence="3">
    <location>
        <begin position="65"/>
        <end position="110"/>
    </location>
</feature>
<dbReference type="PANTHER" id="PTHR10252:SF41">
    <property type="entry name" value="HAP5 SUBUNIT OF HAP COMPLEX"/>
    <property type="match status" value="1"/>
</dbReference>
<evidence type="ECO:0000313" key="4">
    <source>
        <dbReference type="EMBL" id="KAL1499904.1"/>
    </source>
</evidence>
<dbReference type="GO" id="GO:0005634">
    <property type="term" value="C:nucleus"/>
    <property type="evidence" value="ECO:0007669"/>
    <property type="project" value="UniProtKB-SubCell"/>
</dbReference>
<protein>
    <recommendedName>
        <fullName evidence="3">Transcription factor CBF/NF-Y/archaeal histone domain-containing protein</fullName>
    </recommendedName>
</protein>
<evidence type="ECO:0000259" key="3">
    <source>
        <dbReference type="Pfam" id="PF00808"/>
    </source>
</evidence>
<gene>
    <name evidence="4" type="ORF">AB1Y20_012587</name>
</gene>
<evidence type="ECO:0000256" key="1">
    <source>
        <dbReference type="ARBA" id="ARBA00004123"/>
    </source>
</evidence>
<dbReference type="AlphaFoldDB" id="A0AB34IK89"/>
<dbReference type="Pfam" id="PF00808">
    <property type="entry name" value="CBFD_NFYB_HMF"/>
    <property type="match status" value="1"/>
</dbReference>
<keyword evidence="5" id="KW-1185">Reference proteome</keyword>
<evidence type="ECO:0000256" key="2">
    <source>
        <dbReference type="ARBA" id="ARBA00023242"/>
    </source>
</evidence>
<dbReference type="SUPFAM" id="SSF47113">
    <property type="entry name" value="Histone-fold"/>
    <property type="match status" value="1"/>
</dbReference>
<sequence>MTDWLTAYAHQISNDADPGVVALLKDDVRLQETLAAAMESFLESMRMKWAQVEEGGDDTQQKFNKLPLARVKKIMKQDACHNIRQIGMHASETISSASHILIGLLTTLAWVFSMRLNHLSLGVRDVAAAIESFPHFDFLADICQVAASLEERTLEG</sequence>
<proteinExistence type="predicted"/>
<accession>A0AB34IK89</accession>
<dbReference type="Proteomes" id="UP001515480">
    <property type="component" value="Unassembled WGS sequence"/>
</dbReference>
<keyword evidence="2" id="KW-0539">Nucleus</keyword>
<dbReference type="GO" id="GO:0000981">
    <property type="term" value="F:DNA-binding transcription factor activity, RNA polymerase II-specific"/>
    <property type="evidence" value="ECO:0007669"/>
    <property type="project" value="TreeGrafter"/>
</dbReference>
<dbReference type="GO" id="GO:0000978">
    <property type="term" value="F:RNA polymerase II cis-regulatory region sequence-specific DNA binding"/>
    <property type="evidence" value="ECO:0007669"/>
    <property type="project" value="TreeGrafter"/>
</dbReference>
<reference evidence="4 5" key="1">
    <citation type="journal article" date="2024" name="Science">
        <title>Giant polyketide synthase enzymes in the biosynthesis of giant marine polyether toxins.</title>
        <authorList>
            <person name="Fallon T.R."/>
            <person name="Shende V.V."/>
            <person name="Wierzbicki I.H."/>
            <person name="Pendleton A.L."/>
            <person name="Watervoot N.F."/>
            <person name="Auber R.P."/>
            <person name="Gonzalez D.J."/>
            <person name="Wisecaver J.H."/>
            <person name="Moore B.S."/>
        </authorList>
    </citation>
    <scope>NUCLEOTIDE SEQUENCE [LARGE SCALE GENOMIC DNA]</scope>
    <source>
        <strain evidence="4 5">12B1</strain>
    </source>
</reference>
<dbReference type="InterPro" id="IPR050568">
    <property type="entry name" value="Transcr_DNA_Rep_Reg"/>
</dbReference>
<evidence type="ECO:0000313" key="5">
    <source>
        <dbReference type="Proteomes" id="UP001515480"/>
    </source>
</evidence>